<dbReference type="InterPro" id="IPR028565">
    <property type="entry name" value="MHD"/>
</dbReference>
<evidence type="ECO:0000259" key="2">
    <source>
        <dbReference type="PROSITE" id="PS51072"/>
    </source>
</evidence>
<dbReference type="Pfam" id="PF00928">
    <property type="entry name" value="Adap_comp_sub"/>
    <property type="match status" value="1"/>
</dbReference>
<dbReference type="AlphaFoldDB" id="B7FTD4"/>
<feature type="compositionally biased region" description="Basic and acidic residues" evidence="1">
    <location>
        <begin position="73"/>
        <end position="86"/>
    </location>
</feature>
<organism evidence="3 4">
    <name type="scientific">Phaeodactylum tricornutum (strain CCAP 1055/1)</name>
    <dbReference type="NCBI Taxonomy" id="556484"/>
    <lineage>
        <taxon>Eukaryota</taxon>
        <taxon>Sar</taxon>
        <taxon>Stramenopiles</taxon>
        <taxon>Ochrophyta</taxon>
        <taxon>Bacillariophyta</taxon>
        <taxon>Bacillariophyceae</taxon>
        <taxon>Bacillariophycidae</taxon>
        <taxon>Naviculales</taxon>
        <taxon>Phaeodactylaceae</taxon>
        <taxon>Phaeodactylum</taxon>
    </lineage>
</organism>
<dbReference type="InParanoid" id="B7FTD4"/>
<name>B7FTD4_PHATC</name>
<evidence type="ECO:0000313" key="4">
    <source>
        <dbReference type="Proteomes" id="UP000000759"/>
    </source>
</evidence>
<proteinExistence type="predicted"/>
<dbReference type="Proteomes" id="UP000000759">
    <property type="component" value="Chromosome 2"/>
</dbReference>
<reference evidence="4" key="2">
    <citation type="submission" date="2008-08" db="EMBL/GenBank/DDBJ databases">
        <authorList>
            <consortium name="Diatom Consortium"/>
            <person name="Grigoriev I."/>
            <person name="Grimwood J."/>
            <person name="Kuo A."/>
            <person name="Otillar R.P."/>
            <person name="Salamov A."/>
            <person name="Detter J.C."/>
            <person name="Lindquist E."/>
            <person name="Shapiro H."/>
            <person name="Lucas S."/>
            <person name="Glavina del Rio T."/>
            <person name="Pitluck S."/>
            <person name="Rokhsar D."/>
            <person name="Bowler C."/>
        </authorList>
    </citation>
    <scope>GENOME REANNOTATION</scope>
    <source>
        <strain evidence="4">CCAP 1055/1</strain>
    </source>
</reference>
<dbReference type="OrthoDB" id="38376at2759"/>
<dbReference type="InterPro" id="IPR036168">
    <property type="entry name" value="AP2_Mu_C_sf"/>
</dbReference>
<sequence>MSTQKAFDPFDLSASQEDWDTSRSGSVNITPRNASSTNAHDVNSNPSMDSNDSFDPFGIATLSQTPNAGIRSASDDPPTRRPREDSPSTPPEVNRVTRQSVPVTALPPKLVLKLTMYEEVSSQARIEADGTLSSNAAIEGSVYAQVQCSDGRKNAPFALATVDPDFSVRPNQKFLWNDATMNNNAFAVHIPKPELGYVPVAHYSLTKEVQHLPVLLERKVTVQDTSCRLAVQVRSKLTNSGDIEDLTIVVAVPERVNGDSIEISRGEGVWDELKRTIQWKLKALETGQSFMVSAHAKLWKPAQEDDDIRFPPLI</sequence>
<feature type="domain" description="MHD" evidence="2">
    <location>
        <begin position="109"/>
        <end position="314"/>
    </location>
</feature>
<feature type="compositionally biased region" description="Polar residues" evidence="1">
    <location>
        <begin position="22"/>
        <end position="53"/>
    </location>
</feature>
<dbReference type="GeneID" id="7197039"/>
<reference evidence="3 4" key="1">
    <citation type="journal article" date="2008" name="Nature">
        <title>The Phaeodactylum genome reveals the evolutionary history of diatom genomes.</title>
        <authorList>
            <person name="Bowler C."/>
            <person name="Allen A.E."/>
            <person name="Badger J.H."/>
            <person name="Grimwood J."/>
            <person name="Jabbari K."/>
            <person name="Kuo A."/>
            <person name="Maheswari U."/>
            <person name="Martens C."/>
            <person name="Maumus F."/>
            <person name="Otillar R.P."/>
            <person name="Rayko E."/>
            <person name="Salamov A."/>
            <person name="Vandepoele K."/>
            <person name="Beszteri B."/>
            <person name="Gruber A."/>
            <person name="Heijde M."/>
            <person name="Katinka M."/>
            <person name="Mock T."/>
            <person name="Valentin K."/>
            <person name="Verret F."/>
            <person name="Berges J.A."/>
            <person name="Brownlee C."/>
            <person name="Cadoret J.P."/>
            <person name="Chiovitti A."/>
            <person name="Choi C.J."/>
            <person name="Coesel S."/>
            <person name="De Martino A."/>
            <person name="Detter J.C."/>
            <person name="Durkin C."/>
            <person name="Falciatore A."/>
            <person name="Fournet J."/>
            <person name="Haruta M."/>
            <person name="Huysman M.J."/>
            <person name="Jenkins B.D."/>
            <person name="Jiroutova K."/>
            <person name="Jorgensen R.E."/>
            <person name="Joubert Y."/>
            <person name="Kaplan A."/>
            <person name="Kroger N."/>
            <person name="Kroth P.G."/>
            <person name="La Roche J."/>
            <person name="Lindquist E."/>
            <person name="Lommer M."/>
            <person name="Martin-Jezequel V."/>
            <person name="Lopez P.J."/>
            <person name="Lucas S."/>
            <person name="Mangogna M."/>
            <person name="McGinnis K."/>
            <person name="Medlin L.K."/>
            <person name="Montsant A."/>
            <person name="Oudot-Le Secq M.P."/>
            <person name="Napoli C."/>
            <person name="Obornik M."/>
            <person name="Parker M.S."/>
            <person name="Petit J.L."/>
            <person name="Porcel B.M."/>
            <person name="Poulsen N."/>
            <person name="Robison M."/>
            <person name="Rychlewski L."/>
            <person name="Rynearson T.A."/>
            <person name="Schmutz J."/>
            <person name="Shapiro H."/>
            <person name="Siaut M."/>
            <person name="Stanley M."/>
            <person name="Sussman M.R."/>
            <person name="Taylor A.R."/>
            <person name="Vardi A."/>
            <person name="von Dassow P."/>
            <person name="Vyverman W."/>
            <person name="Willis A."/>
            <person name="Wyrwicz L.S."/>
            <person name="Rokhsar D.S."/>
            <person name="Weissenbach J."/>
            <person name="Armbrust E.V."/>
            <person name="Green B.R."/>
            <person name="Van de Peer Y."/>
            <person name="Grigoriev I.V."/>
        </authorList>
    </citation>
    <scope>NUCLEOTIDE SEQUENCE [LARGE SCALE GENOMIC DNA]</scope>
    <source>
        <strain evidence="3 4">CCAP 1055/1</strain>
    </source>
</reference>
<dbReference type="KEGG" id="pti:PHATRDRAFT_43760"/>
<dbReference type="eggNOG" id="ENOG502SVSV">
    <property type="taxonomic scope" value="Eukaryota"/>
</dbReference>
<dbReference type="SUPFAM" id="SSF49447">
    <property type="entry name" value="Second domain of Mu2 adaptin subunit (ap50) of ap2 adaptor"/>
    <property type="match status" value="1"/>
</dbReference>
<accession>B7FTD4</accession>
<dbReference type="PaxDb" id="2850-Phatr43760"/>
<dbReference type="Gene3D" id="2.60.40.1170">
    <property type="entry name" value="Mu homology domain, subdomain B"/>
    <property type="match status" value="1"/>
</dbReference>
<evidence type="ECO:0000256" key="1">
    <source>
        <dbReference type="SAM" id="MobiDB-lite"/>
    </source>
</evidence>
<evidence type="ECO:0000313" key="3">
    <source>
        <dbReference type="EMBL" id="EEC50949.1"/>
    </source>
</evidence>
<feature type="region of interest" description="Disordered" evidence="1">
    <location>
        <begin position="1"/>
        <end position="101"/>
    </location>
</feature>
<keyword evidence="4" id="KW-1185">Reference proteome</keyword>
<dbReference type="EMBL" id="CM000606">
    <property type="protein sequence ID" value="EEC50949.1"/>
    <property type="molecule type" value="Genomic_DNA"/>
</dbReference>
<dbReference type="HOGENOM" id="CLU_781827_0_0_1"/>
<protein>
    <recommendedName>
        <fullName evidence="2">MHD domain-containing protein</fullName>
    </recommendedName>
</protein>
<dbReference type="PROSITE" id="PS51072">
    <property type="entry name" value="MHD"/>
    <property type="match status" value="1"/>
</dbReference>
<gene>
    <name evidence="3" type="ORF">PHATRDRAFT_43760</name>
</gene>
<dbReference type="RefSeq" id="XP_002178135.1">
    <property type="nucleotide sequence ID" value="XM_002178099.1"/>
</dbReference>